<evidence type="ECO:0000259" key="6">
    <source>
        <dbReference type="SMART" id="SM00650"/>
    </source>
</evidence>
<keyword evidence="1 5" id="KW-0489">Methyltransferase</keyword>
<proteinExistence type="inferred from homology"/>
<evidence type="ECO:0000256" key="2">
    <source>
        <dbReference type="ARBA" id="ARBA00022679"/>
    </source>
</evidence>
<dbReference type="GO" id="GO:0000179">
    <property type="term" value="F:rRNA (adenine-N6,N6-)-dimethyltransferase activity"/>
    <property type="evidence" value="ECO:0007669"/>
    <property type="project" value="UniProtKB-UniRule"/>
</dbReference>
<reference evidence="7 8" key="1">
    <citation type="journal article" date="2011" name="J. Bacteriol.">
        <title>Complete genome sequence of Metallosphaera cuprina, a metal sulfide-oxidizing archaeon from a hot spring.</title>
        <authorList>
            <person name="Liu L.J."/>
            <person name="You X.Y."/>
            <person name="Zheng H."/>
            <person name="Wang S."/>
            <person name="Jiang C.Y."/>
            <person name="Liu S.J."/>
        </authorList>
    </citation>
    <scope>NUCLEOTIDE SEQUENCE [LARGE SCALE GENOMIC DNA]</scope>
    <source>
        <strain evidence="7 8">Ar-4</strain>
    </source>
</reference>
<dbReference type="RefSeq" id="WP_013738592.1">
    <property type="nucleotide sequence ID" value="NC_015435.1"/>
</dbReference>
<dbReference type="GeneID" id="10494180"/>
<dbReference type="PANTHER" id="PTHR11727:SF7">
    <property type="entry name" value="DIMETHYLADENOSINE TRANSFERASE-RELATED"/>
    <property type="match status" value="1"/>
</dbReference>
<dbReference type="Proteomes" id="UP000007812">
    <property type="component" value="Chromosome"/>
</dbReference>
<evidence type="ECO:0000256" key="5">
    <source>
        <dbReference type="PROSITE-ProRule" id="PRU01026"/>
    </source>
</evidence>
<dbReference type="Gene3D" id="3.40.50.150">
    <property type="entry name" value="Vaccinia Virus protein VP39"/>
    <property type="match status" value="1"/>
</dbReference>
<dbReference type="PROSITE" id="PS51689">
    <property type="entry name" value="SAM_RNA_A_N6_MT"/>
    <property type="match status" value="1"/>
</dbReference>
<feature type="binding site" evidence="5">
    <location>
        <position position="8"/>
    </location>
    <ligand>
        <name>S-adenosyl-L-methionine</name>
        <dbReference type="ChEBI" id="CHEBI:59789"/>
    </ligand>
</feature>
<dbReference type="HOGENOM" id="CLU_041220_5_0_2"/>
<dbReference type="EMBL" id="CP002656">
    <property type="protein sequence ID" value="AEB96094.1"/>
    <property type="molecule type" value="Genomic_DNA"/>
</dbReference>
<evidence type="ECO:0000256" key="1">
    <source>
        <dbReference type="ARBA" id="ARBA00022603"/>
    </source>
</evidence>
<sequence>MNYSQNFLVDKDVIRKISDNISTERPLIEIGCGKGNLSEVVSPDLCIEIDQRLLSFLKNYNPIQGDARKLPVLRGQIISSLPYSITYDFFMEIIKINGISRLLLILQEDFVNKVIDYPTFISFILNYYFEINKLFVIPPSSFRPAPRIFSALVSLKRSRQYDQKVTDVIACISKYRNKSLNNIAKLCGLNSSSDKRLRDFKPWMVIDILATLGISYA</sequence>
<dbReference type="InterPro" id="IPR029063">
    <property type="entry name" value="SAM-dependent_MTases_sf"/>
</dbReference>
<dbReference type="STRING" id="1006006.Mcup_1992"/>
<keyword evidence="4 5" id="KW-0694">RNA-binding</keyword>
<dbReference type="InterPro" id="IPR001737">
    <property type="entry name" value="KsgA/Erm"/>
</dbReference>
<dbReference type="PANTHER" id="PTHR11727">
    <property type="entry name" value="DIMETHYLADENOSINE TRANSFERASE"/>
    <property type="match status" value="1"/>
</dbReference>
<accession>F4G1T7</accession>
<feature type="binding site" evidence="5">
    <location>
        <position position="48"/>
    </location>
    <ligand>
        <name>S-adenosyl-L-methionine</name>
        <dbReference type="ChEBI" id="CHEBI:59789"/>
    </ligand>
</feature>
<dbReference type="Pfam" id="PF00398">
    <property type="entry name" value="RrnaAD"/>
    <property type="match status" value="1"/>
</dbReference>
<dbReference type="OrthoDB" id="9883at2157"/>
<keyword evidence="2 5" id="KW-0808">Transferase</keyword>
<keyword evidence="8" id="KW-1185">Reference proteome</keyword>
<feature type="binding site" evidence="5">
    <location>
        <position position="31"/>
    </location>
    <ligand>
        <name>S-adenosyl-L-methionine</name>
        <dbReference type="ChEBI" id="CHEBI:59789"/>
    </ligand>
</feature>
<evidence type="ECO:0000313" key="8">
    <source>
        <dbReference type="Proteomes" id="UP000007812"/>
    </source>
</evidence>
<dbReference type="Gene3D" id="1.10.8.100">
    <property type="entry name" value="Ribosomal RNA adenine dimethylase-like, domain 2"/>
    <property type="match status" value="1"/>
</dbReference>
<dbReference type="PATRIC" id="fig|1006006.8.peg.1996"/>
<dbReference type="GO" id="GO:0003723">
    <property type="term" value="F:RNA binding"/>
    <property type="evidence" value="ECO:0007669"/>
    <property type="project" value="UniProtKB-UniRule"/>
</dbReference>
<dbReference type="InterPro" id="IPR023165">
    <property type="entry name" value="rRNA_Ade_diMease-like_C"/>
</dbReference>
<dbReference type="SMART" id="SM00650">
    <property type="entry name" value="rADc"/>
    <property type="match status" value="1"/>
</dbReference>
<dbReference type="SUPFAM" id="SSF53335">
    <property type="entry name" value="S-adenosyl-L-methionine-dependent methyltransferases"/>
    <property type="match status" value="1"/>
</dbReference>
<dbReference type="KEGG" id="mcn:Mcup_1992"/>
<dbReference type="InterPro" id="IPR020598">
    <property type="entry name" value="rRNA_Ade_methylase_Trfase_N"/>
</dbReference>
<keyword evidence="3 5" id="KW-0949">S-adenosyl-L-methionine</keyword>
<comment type="similarity">
    <text evidence="5">Belongs to the class I-like SAM-binding methyltransferase superfamily. rRNA adenine N(6)-methyltransferase family.</text>
</comment>
<evidence type="ECO:0000256" key="4">
    <source>
        <dbReference type="ARBA" id="ARBA00022884"/>
    </source>
</evidence>
<evidence type="ECO:0000256" key="3">
    <source>
        <dbReference type="ARBA" id="ARBA00022691"/>
    </source>
</evidence>
<evidence type="ECO:0000313" key="7">
    <source>
        <dbReference type="EMBL" id="AEB96094.1"/>
    </source>
</evidence>
<dbReference type="AlphaFoldDB" id="F4G1T7"/>
<feature type="binding site" evidence="5">
    <location>
        <position position="66"/>
    </location>
    <ligand>
        <name>S-adenosyl-L-methionine</name>
        <dbReference type="ChEBI" id="CHEBI:59789"/>
    </ligand>
</feature>
<organism evidence="7 8">
    <name type="scientific">Metallosphaera cuprina (strain Ar-4)</name>
    <dbReference type="NCBI Taxonomy" id="1006006"/>
    <lineage>
        <taxon>Archaea</taxon>
        <taxon>Thermoproteota</taxon>
        <taxon>Thermoprotei</taxon>
        <taxon>Sulfolobales</taxon>
        <taxon>Sulfolobaceae</taxon>
        <taxon>Metallosphaera</taxon>
    </lineage>
</organism>
<dbReference type="CDD" id="cd02440">
    <property type="entry name" value="AdoMet_MTases"/>
    <property type="match status" value="1"/>
</dbReference>
<feature type="domain" description="Ribosomal RNA adenine methylase transferase N-terminal" evidence="6">
    <location>
        <begin position="13"/>
        <end position="159"/>
    </location>
</feature>
<gene>
    <name evidence="7" type="ordered locus">Mcup_1992</name>
</gene>
<protein>
    <submittedName>
        <fullName evidence="7">Dimethyladenosine transferase</fullName>
    </submittedName>
</protein>
<feature type="binding site" evidence="5">
    <location>
        <position position="6"/>
    </location>
    <ligand>
        <name>S-adenosyl-L-methionine</name>
        <dbReference type="ChEBI" id="CHEBI:59789"/>
    </ligand>
</feature>
<feature type="binding site" evidence="5">
    <location>
        <position position="80"/>
    </location>
    <ligand>
        <name>S-adenosyl-L-methionine</name>
        <dbReference type="ChEBI" id="CHEBI:59789"/>
    </ligand>
</feature>
<dbReference type="eggNOG" id="arCOG04131">
    <property type="taxonomic scope" value="Archaea"/>
</dbReference>
<name>F4G1T7_METCR</name>
<dbReference type="NCBIfam" id="NF011489">
    <property type="entry name" value="PRK14896.1-5"/>
    <property type="match status" value="1"/>
</dbReference>